<protein>
    <submittedName>
        <fullName evidence="1">Uncharacterized protein</fullName>
    </submittedName>
</protein>
<name>A0A0Q0ET05_PSESX</name>
<reference evidence="1 2" key="1">
    <citation type="submission" date="2015-09" db="EMBL/GenBank/DDBJ databases">
        <title>Genome announcement of multiple Pseudomonas syringae strains.</title>
        <authorList>
            <person name="Thakur S."/>
            <person name="Wang P.W."/>
            <person name="Gong Y."/>
            <person name="Weir B.S."/>
            <person name="Guttman D.S."/>
        </authorList>
    </citation>
    <scope>NUCLEOTIDE SEQUENCE [LARGE SCALE GENOMIC DNA]</scope>
    <source>
        <strain evidence="1 2">ICMP16929</strain>
    </source>
</reference>
<gene>
    <name evidence="1" type="ORF">ALO94_02581</name>
</gene>
<accession>A0A0Q0ET05</accession>
<evidence type="ECO:0000313" key="2">
    <source>
        <dbReference type="Proteomes" id="UP000050384"/>
    </source>
</evidence>
<evidence type="ECO:0000313" key="1">
    <source>
        <dbReference type="EMBL" id="KPZ13666.1"/>
    </source>
</evidence>
<dbReference type="Proteomes" id="UP000050384">
    <property type="component" value="Unassembled WGS sequence"/>
</dbReference>
<organism evidence="1 2">
    <name type="scientific">Pseudomonas syringae pv. spinaceae</name>
    <dbReference type="NCBI Taxonomy" id="264459"/>
    <lineage>
        <taxon>Bacteria</taxon>
        <taxon>Pseudomonadati</taxon>
        <taxon>Pseudomonadota</taxon>
        <taxon>Gammaproteobacteria</taxon>
        <taxon>Pseudomonadales</taxon>
        <taxon>Pseudomonadaceae</taxon>
        <taxon>Pseudomonas</taxon>
        <taxon>Pseudomonas syringae</taxon>
    </lineage>
</organism>
<dbReference type="AlphaFoldDB" id="A0A0Q0ET05"/>
<sequence>MLAYRYRIASNVVYGSTFGRKVPTDGGYFLGFVTPSNDAYEPSLV</sequence>
<comment type="caution">
    <text evidence="1">The sequence shown here is derived from an EMBL/GenBank/DDBJ whole genome shotgun (WGS) entry which is preliminary data.</text>
</comment>
<dbReference type="PATRIC" id="fig|264459.3.peg.4240"/>
<proteinExistence type="predicted"/>
<dbReference type="EMBL" id="LJRI01000070">
    <property type="protein sequence ID" value="KPZ13666.1"/>
    <property type="molecule type" value="Genomic_DNA"/>
</dbReference>